<keyword evidence="3" id="KW-0863">Zinc-finger</keyword>
<protein>
    <recommendedName>
        <fullName evidence="10">Oberon PHD finger domain-containing protein</fullName>
    </recommendedName>
</protein>
<keyword evidence="2" id="KW-0479">Metal-binding</keyword>
<dbReference type="PANTHER" id="PTHR33345">
    <property type="entry name" value="ADAPTER PROTEIN, PUTATIVE-RELATED"/>
    <property type="match status" value="1"/>
</dbReference>
<keyword evidence="4" id="KW-0862">Zinc</keyword>
<dbReference type="Pfam" id="PF24590">
    <property type="entry name" value="DUF7615"/>
    <property type="match status" value="1"/>
</dbReference>
<dbReference type="Pfam" id="PF07227">
    <property type="entry name" value="PHD_Oberon"/>
    <property type="match status" value="1"/>
</dbReference>
<dbReference type="AlphaFoldDB" id="A0AAV8S5V3"/>
<accession>A0AAV8S5V3</accession>
<keyword evidence="9" id="KW-1185">Reference proteome</keyword>
<comment type="subcellular location">
    <subcellularLocation>
        <location evidence="1">Nucleus</location>
    </subcellularLocation>
</comment>
<comment type="caution">
    <text evidence="8">The sequence shown here is derived from an EMBL/GenBank/DDBJ whole genome shotgun (WGS) entry which is preliminary data.</text>
</comment>
<keyword evidence="5" id="KW-0539">Nucleus</keyword>
<proteinExistence type="predicted"/>
<dbReference type="Proteomes" id="UP001159364">
    <property type="component" value="Unassembled WGS sequence"/>
</dbReference>
<dbReference type="PANTHER" id="PTHR33345:SF6">
    <property type="entry name" value="OS03G0747200 PROTEIN"/>
    <property type="match status" value="1"/>
</dbReference>
<evidence type="ECO:0000256" key="3">
    <source>
        <dbReference type="ARBA" id="ARBA00022771"/>
    </source>
</evidence>
<name>A0AAV8S5V3_9ROSI</name>
<evidence type="ECO:0008006" key="10">
    <source>
        <dbReference type="Google" id="ProtNLM"/>
    </source>
</evidence>
<dbReference type="GO" id="GO:0005634">
    <property type="term" value="C:nucleus"/>
    <property type="evidence" value="ECO:0007669"/>
    <property type="project" value="UniProtKB-SubCell"/>
</dbReference>
<gene>
    <name evidence="8" type="ORF">K2173_008749</name>
</gene>
<evidence type="ECO:0000313" key="9">
    <source>
        <dbReference type="Proteomes" id="UP001159364"/>
    </source>
</evidence>
<evidence type="ECO:0000256" key="4">
    <source>
        <dbReference type="ARBA" id="ARBA00022833"/>
    </source>
</evidence>
<evidence type="ECO:0000256" key="5">
    <source>
        <dbReference type="ARBA" id="ARBA00023242"/>
    </source>
</evidence>
<dbReference type="EMBL" id="JAIWQS010000161">
    <property type="protein sequence ID" value="KAJ8747452.1"/>
    <property type="molecule type" value="Genomic_DNA"/>
</dbReference>
<dbReference type="InterPro" id="IPR056034">
    <property type="entry name" value="DUF7615"/>
</dbReference>
<evidence type="ECO:0000313" key="8">
    <source>
        <dbReference type="EMBL" id="KAJ8747452.1"/>
    </source>
</evidence>
<dbReference type="InterPro" id="IPR032881">
    <property type="entry name" value="Oberon-like_PHD"/>
</dbReference>
<organism evidence="8 9">
    <name type="scientific">Erythroxylum novogranatense</name>
    <dbReference type="NCBI Taxonomy" id="1862640"/>
    <lineage>
        <taxon>Eukaryota</taxon>
        <taxon>Viridiplantae</taxon>
        <taxon>Streptophyta</taxon>
        <taxon>Embryophyta</taxon>
        <taxon>Tracheophyta</taxon>
        <taxon>Spermatophyta</taxon>
        <taxon>Magnoliopsida</taxon>
        <taxon>eudicotyledons</taxon>
        <taxon>Gunneridae</taxon>
        <taxon>Pentapetalae</taxon>
        <taxon>rosids</taxon>
        <taxon>fabids</taxon>
        <taxon>Malpighiales</taxon>
        <taxon>Erythroxylaceae</taxon>
        <taxon>Erythroxylum</taxon>
    </lineage>
</organism>
<feature type="domain" description="Oberon-like PHD finger" evidence="6">
    <location>
        <begin position="11"/>
        <end position="129"/>
    </location>
</feature>
<evidence type="ECO:0000256" key="2">
    <source>
        <dbReference type="ARBA" id="ARBA00022723"/>
    </source>
</evidence>
<evidence type="ECO:0000256" key="1">
    <source>
        <dbReference type="ARBA" id="ARBA00004123"/>
    </source>
</evidence>
<sequence>MCNSIVELVEDLPFAAMPCDICCTEPNFCRDCCCILCCKTVKLNHRGYSYVKCEAIVSDGFICGHVAHIDCALRTYMAGTVGGTIGLDAEYYCRRCDARTDLVPHALRIMQTCKSIDSRGEIEKLLNVGISILRGSKKTEAIRTLRHVDLTLKKLKCGTSLEDIWKADEDFSAISSGTSANGNATLGITTHQNFVDNRMSLPYVLSKFTDFCSESLKLDDEIDHVLEALQIAQEAEYKLAEERLYAQKKYLQNLYQQLEKERTALACRTGKTSTNALLSAVLKGVKQEVVKLEQMKEVYKGFGRTSKAILKEHFGLEVED</sequence>
<feature type="domain" description="DUF7615" evidence="7">
    <location>
        <begin position="213"/>
        <end position="313"/>
    </location>
</feature>
<evidence type="ECO:0000259" key="6">
    <source>
        <dbReference type="Pfam" id="PF07227"/>
    </source>
</evidence>
<reference evidence="8 9" key="1">
    <citation type="submission" date="2021-09" db="EMBL/GenBank/DDBJ databases">
        <title>Genomic insights and catalytic innovation underlie evolution of tropane alkaloids biosynthesis.</title>
        <authorList>
            <person name="Wang Y.-J."/>
            <person name="Tian T."/>
            <person name="Huang J.-P."/>
            <person name="Huang S.-X."/>
        </authorList>
    </citation>
    <scope>NUCLEOTIDE SEQUENCE [LARGE SCALE GENOMIC DNA]</scope>
    <source>
        <strain evidence="8">KIB-2018</strain>
        <tissue evidence="8">Leaf</tissue>
    </source>
</reference>
<evidence type="ECO:0000259" key="7">
    <source>
        <dbReference type="Pfam" id="PF24590"/>
    </source>
</evidence>
<dbReference type="GO" id="GO:0008270">
    <property type="term" value="F:zinc ion binding"/>
    <property type="evidence" value="ECO:0007669"/>
    <property type="project" value="UniProtKB-KW"/>
</dbReference>